<dbReference type="AlphaFoldDB" id="A0A5D3YH38"/>
<dbReference type="EMBL" id="VNHY01000003">
    <property type="protein sequence ID" value="TYP92634.1"/>
    <property type="molecule type" value="Genomic_DNA"/>
</dbReference>
<evidence type="ECO:0000313" key="2">
    <source>
        <dbReference type="EMBL" id="TYP92634.1"/>
    </source>
</evidence>
<keyword evidence="1" id="KW-0472">Membrane</keyword>
<protein>
    <submittedName>
        <fullName evidence="2">Uncharacterized protein</fullName>
    </submittedName>
</protein>
<accession>A0A5D3YH38</accession>
<keyword evidence="1" id="KW-0812">Transmembrane</keyword>
<proteinExistence type="predicted"/>
<comment type="caution">
    <text evidence="2">The sequence shown here is derived from an EMBL/GenBank/DDBJ whole genome shotgun (WGS) entry which is preliminary data.</text>
</comment>
<feature type="transmembrane region" description="Helical" evidence="1">
    <location>
        <begin position="337"/>
        <end position="356"/>
    </location>
</feature>
<dbReference type="Proteomes" id="UP000324595">
    <property type="component" value="Unassembled WGS sequence"/>
</dbReference>
<sequence>MTLNNLSFPSCTLAYFNFRGLLLCFFLIIVGTSISKAQHQLGVRWDPPQKTEVALQELEQFNDIGISILEVSPPLPSAVWTKIDSLQLTVYGQLNVRYPLTYTFSSTDSVSIQQFQQKISALISQPSVKSIGLFSYGAIHRQSFQAAIAPFINQIKNVADVDIYGILSPDQALPSHELPVDFMIRELVVSSKNLDKLSVSPHPLIKGYHYIPSASLQDYLLPFKKVIEATPKSTEMPTILVKDDWLLSMLKSFPQSKSTFQSLTQKKDIVFPLPNRSIPAPKSSSSVVILLLIIWLSVGLHYRASPIYRKSLFRYFTGHQFFVNDVAKRHFRTPTPAIILLFQNACALIIGTYISVKTLTNPSGLSAFFHHLPGAATLGTSALGLGFWISIISLAIAVISILWLSLTGKQLSSPSQLATLYSWPLHINLLLITLAVVFFTSGSGTFIIISCTVCAILLQISCFIITALDVVTFNRSRRLLYLSSTIVIYVGLILTGLIWVISNNYLKDVLSLTVSL</sequence>
<evidence type="ECO:0000256" key="1">
    <source>
        <dbReference type="SAM" id="Phobius"/>
    </source>
</evidence>
<feature type="transmembrane region" description="Helical" evidence="1">
    <location>
        <begin position="285"/>
        <end position="304"/>
    </location>
</feature>
<evidence type="ECO:0000313" key="3">
    <source>
        <dbReference type="Proteomes" id="UP000324595"/>
    </source>
</evidence>
<feature type="transmembrane region" description="Helical" evidence="1">
    <location>
        <begin position="418"/>
        <end position="440"/>
    </location>
</feature>
<keyword evidence="3" id="KW-1185">Reference proteome</keyword>
<reference evidence="2 3" key="1">
    <citation type="submission" date="2019-07" db="EMBL/GenBank/DDBJ databases">
        <title>Genomic Encyclopedia of Archaeal and Bacterial Type Strains, Phase II (KMG-II): from individual species to whole genera.</title>
        <authorList>
            <person name="Goeker M."/>
        </authorList>
    </citation>
    <scope>NUCLEOTIDE SEQUENCE [LARGE SCALE GENOMIC DNA]</scope>
    <source>
        <strain evidence="2 3">DSM 21935</strain>
    </source>
</reference>
<name>A0A5D3YH38_9BACT</name>
<organism evidence="2 3">
    <name type="scientific">Fodinibius salinus</name>
    <dbReference type="NCBI Taxonomy" id="860790"/>
    <lineage>
        <taxon>Bacteria</taxon>
        <taxon>Pseudomonadati</taxon>
        <taxon>Balneolota</taxon>
        <taxon>Balneolia</taxon>
        <taxon>Balneolales</taxon>
        <taxon>Balneolaceae</taxon>
        <taxon>Fodinibius</taxon>
    </lineage>
</organism>
<feature type="transmembrane region" description="Helical" evidence="1">
    <location>
        <begin position="446"/>
        <end position="468"/>
    </location>
</feature>
<feature type="transmembrane region" description="Helical" evidence="1">
    <location>
        <begin position="385"/>
        <end position="406"/>
    </location>
</feature>
<keyword evidence="1" id="KW-1133">Transmembrane helix</keyword>
<feature type="transmembrane region" description="Helical" evidence="1">
    <location>
        <begin position="480"/>
        <end position="501"/>
    </location>
</feature>
<gene>
    <name evidence="2" type="ORF">LX73_1996</name>
</gene>